<evidence type="ECO:0000313" key="3">
    <source>
        <dbReference type="Proteomes" id="UP000616724"/>
    </source>
</evidence>
<reference evidence="2 3" key="1">
    <citation type="submission" date="2021-01" db="EMBL/GenBank/DDBJ databases">
        <title>Whole genome shotgun sequence of Planobispora longispora NBRC 13918.</title>
        <authorList>
            <person name="Komaki H."/>
            <person name="Tamura T."/>
        </authorList>
    </citation>
    <scope>NUCLEOTIDE SEQUENCE [LARGE SCALE GENOMIC DNA]</scope>
    <source>
        <strain evidence="2 3">NBRC 13918</strain>
    </source>
</reference>
<dbReference type="EMBL" id="BOOH01000058">
    <property type="protein sequence ID" value="GIH80345.1"/>
    <property type="molecule type" value="Genomic_DNA"/>
</dbReference>
<name>A0A8J3W8X3_9ACTN</name>
<evidence type="ECO:0000256" key="1">
    <source>
        <dbReference type="SAM" id="MobiDB-lite"/>
    </source>
</evidence>
<dbReference type="RefSeq" id="WP_377298997.1">
    <property type="nucleotide sequence ID" value="NZ_JBHSVB010000001.1"/>
</dbReference>
<gene>
    <name evidence="2" type="ORF">Plo01_67740</name>
</gene>
<proteinExistence type="predicted"/>
<evidence type="ECO:0000313" key="2">
    <source>
        <dbReference type="EMBL" id="GIH80345.1"/>
    </source>
</evidence>
<sequence>MSEGVRSRRSPQTWREVRRHLNGHRHDLARAADRLYPDLPRVGSTHLLTRPDWTPAEPLDLRRIALRWTGRSPAPAVTGREEEAASALPPGAGSYAEAMGALDRPGMFENRTCYRLLDVAWPELGFTRGHYFDGVDVGEAAAHEFAAARLLGEVTGERRGETAGEGRGAALGESPGKAELPFRSLVADPTDLRLRTVLPAVSMLTLRRDSRTGAMTFVLHWRDPARVAHGGGLYQVMPVGVFQPAEETPHAEAADFDLWKCAVREYAEEFLGRPEAYGDAFDYETWPLYRELTDARESGRLRSFVLGMGVDPLTFATDILAVTVIEADAFDAVFGDITATNEEGRVVGARGIPFDDDSVSRYVHHEPMQAAGAAVLELAWKHRHALSPE</sequence>
<accession>A0A8J3W8X3</accession>
<protein>
    <submittedName>
        <fullName evidence="2">Uncharacterized protein</fullName>
    </submittedName>
</protein>
<comment type="caution">
    <text evidence="2">The sequence shown here is derived from an EMBL/GenBank/DDBJ whole genome shotgun (WGS) entry which is preliminary data.</text>
</comment>
<organism evidence="2 3">
    <name type="scientific">Planobispora longispora</name>
    <dbReference type="NCBI Taxonomy" id="28887"/>
    <lineage>
        <taxon>Bacteria</taxon>
        <taxon>Bacillati</taxon>
        <taxon>Actinomycetota</taxon>
        <taxon>Actinomycetes</taxon>
        <taxon>Streptosporangiales</taxon>
        <taxon>Streptosporangiaceae</taxon>
        <taxon>Planobispora</taxon>
    </lineage>
</organism>
<dbReference type="AlphaFoldDB" id="A0A8J3W8X3"/>
<feature type="region of interest" description="Disordered" evidence="1">
    <location>
        <begin position="72"/>
        <end position="92"/>
    </location>
</feature>
<dbReference type="Proteomes" id="UP000616724">
    <property type="component" value="Unassembled WGS sequence"/>
</dbReference>
<keyword evidence="3" id="KW-1185">Reference proteome</keyword>